<reference evidence="1 2" key="1">
    <citation type="submission" date="2014-03" db="EMBL/GenBank/DDBJ databases">
        <title>Genome sequence of Sphingobium yanoikuyae B1.</title>
        <authorList>
            <person name="Gan H.M."/>
            <person name="Gan H.Y."/>
            <person name="Savka M.A."/>
        </authorList>
    </citation>
    <scope>NUCLEOTIDE SEQUENCE [LARGE SCALE GENOMIC DNA]</scope>
    <source>
        <strain evidence="1 2">B1</strain>
    </source>
</reference>
<organism evidence="1 2">
    <name type="scientific">Sphingobium yanoikuyae</name>
    <name type="common">Sphingomonas yanoikuyae</name>
    <dbReference type="NCBI Taxonomy" id="13690"/>
    <lineage>
        <taxon>Bacteria</taxon>
        <taxon>Pseudomonadati</taxon>
        <taxon>Pseudomonadota</taxon>
        <taxon>Alphaproteobacteria</taxon>
        <taxon>Sphingomonadales</taxon>
        <taxon>Sphingomonadaceae</taxon>
        <taxon>Sphingobium</taxon>
    </lineage>
</organism>
<accession>A0A084E9M1</accession>
<dbReference type="Proteomes" id="UP000028534">
    <property type="component" value="Unassembled WGS sequence"/>
</dbReference>
<dbReference type="EMBL" id="JGVR01000049">
    <property type="protein sequence ID" value="KEZ14663.1"/>
    <property type="molecule type" value="Genomic_DNA"/>
</dbReference>
<dbReference type="PATRIC" id="fig|13690.10.peg.4906"/>
<evidence type="ECO:0000313" key="1">
    <source>
        <dbReference type="EMBL" id="KEZ14663.1"/>
    </source>
</evidence>
<name>A0A084E9M1_SPHYA</name>
<dbReference type="RefSeq" id="WP_051887043.1">
    <property type="nucleotide sequence ID" value="NZ_JAAALC010000009.1"/>
</dbReference>
<comment type="caution">
    <text evidence="1">The sequence shown here is derived from an EMBL/GenBank/DDBJ whole genome shotgun (WGS) entry which is preliminary data.</text>
</comment>
<gene>
    <name evidence="1" type="ORF">CP98_04759</name>
</gene>
<evidence type="ECO:0000313" key="2">
    <source>
        <dbReference type="Proteomes" id="UP000028534"/>
    </source>
</evidence>
<sequence length="139" mass="15592">MAATFSFSIQQQLVLTAARQWRRARHLHIPAQPHLYRKLARHGCGQLAPACDSLMRLSELVLGHPFRCGTGLALSEDEWRLLDMIEGRERQLVHECSVALASAFRHAIRSLHIMIDMAFNIDSGEPVKRAVASTRLIAA</sequence>
<proteinExistence type="predicted"/>
<protein>
    <submittedName>
        <fullName evidence="1">Uncharacterized protein</fullName>
    </submittedName>
</protein>
<dbReference type="AlphaFoldDB" id="A0A084E9M1"/>
<dbReference type="STRING" id="13690.AX777_22730"/>